<dbReference type="SUPFAM" id="SSF82199">
    <property type="entry name" value="SET domain"/>
    <property type="match status" value="1"/>
</dbReference>
<keyword evidence="4" id="KW-1185">Reference proteome</keyword>
<dbReference type="Gene3D" id="2.170.270.10">
    <property type="entry name" value="SET domain"/>
    <property type="match status" value="1"/>
</dbReference>
<dbReference type="PANTHER" id="PTHR46167">
    <property type="entry name" value="N-LYSINE METHYLTRANSFERASE KMT5A"/>
    <property type="match status" value="1"/>
</dbReference>
<name>A0AAD6A5P5_9TELE</name>
<dbReference type="PANTHER" id="PTHR46167:SF1">
    <property type="entry name" value="N-LYSINE METHYLTRANSFERASE KMT5A"/>
    <property type="match status" value="1"/>
</dbReference>
<dbReference type="Proteomes" id="UP001219934">
    <property type="component" value="Unassembled WGS sequence"/>
</dbReference>
<reference evidence="3" key="1">
    <citation type="submission" date="2022-11" db="EMBL/GenBank/DDBJ databases">
        <title>Chromosome-level genome of Pogonophryne albipinna.</title>
        <authorList>
            <person name="Jo E."/>
        </authorList>
    </citation>
    <scope>NUCLEOTIDE SEQUENCE</scope>
    <source>
        <strain evidence="3">SGF0006</strain>
        <tissue evidence="3">Muscle</tissue>
    </source>
</reference>
<evidence type="ECO:0000313" key="3">
    <source>
        <dbReference type="EMBL" id="KAJ4918728.1"/>
    </source>
</evidence>
<keyword evidence="1" id="KW-0175">Coiled coil</keyword>
<dbReference type="GO" id="GO:0005700">
    <property type="term" value="C:polytene chromosome"/>
    <property type="evidence" value="ECO:0007669"/>
    <property type="project" value="TreeGrafter"/>
</dbReference>
<dbReference type="AlphaFoldDB" id="A0AAD6A5P5"/>
<sequence length="928" mass="105295">MENACPLCNREYTALNQHLRVSHLVKNIEERGKLVLLVSRRLNIRSEACPVQSCDAQKGTRLDRHFKRSHTELSDGAKTQMLDNLKRRLILGTLGALRASNPSVPMVSTLDLDEAAGLEEEKEVEEEEGEEGECQVTKLKAEVAKLKNQVRELNDGFELSQAYNRNLKRAYAKLKRSALKASKNSVIFGTADVLEYSLPQTSAEDEGSTDIPSGTILCPPFPDHILTLNTLLEEYKELQEGPHPDAKLRNNVQSKLHRIRNFLGWMSKGQSGLAKLKFLNDQKRLKGWVGYLVDCGMARTTSLHYLKNVRQFLVYVKETPPKTLCLGQKDLVMSDRYLKSVIKGWNRHVVQHQMSVKGRKDAIMHTVEELQKCRRLALLAIPKLLSKLEHLHTNSSLWKLQGYVAAYLASLYGHRLGVFINMTDLEVSEAVHGDKDDYLLKMTHHKTNEAFGTAKMLLNKEEYGWLLKLIALKTKCASTTKLSRFVFFNTTSGRNRNLTKYLQMVWSEMHLRGDVNFITLRTAVATFARDKHGEDSVQRKSMARLMCHDTAMADKHYTMDLSVEQARNGRLLFEQSQETTNSRTRPQTEVHDWLQRTTGTDGTTIRLTSSKAAGHTFTLSQQEDELLECYFCHVRAEATKRLTSEQGRFFVDCGANPLTNLYADLQRLRKKYLPQVPGAAVDETRRPPLLRDALHLHRTGQPANTACIPGQTVGQVFGGLSCLSAPPSKRLCVGAGFTAHRPLYRKWRNVQLLERTSYILRCCAWMGRSSRPANMQSGPYPLYFRAELAWASCPGLWGEKGKGVVATCPMDKGDVVCDYHGTLISQAEGRRREDSIYRFFFQELCIDASSRCDCHPEVDTYGRFLNHSRKRPNLKPKRFDLTFPDGPRPVLVFFAMQNIKVGEELLWDYGVTRTSFGGEGKDLAWLDM</sequence>
<feature type="domain" description="SET" evidence="2">
    <location>
        <begin position="786"/>
        <end position="910"/>
    </location>
</feature>
<comment type="caution">
    <text evidence="3">The sequence shown here is derived from an EMBL/GenBank/DDBJ whole genome shotgun (WGS) entry which is preliminary data.</text>
</comment>
<evidence type="ECO:0000313" key="4">
    <source>
        <dbReference type="Proteomes" id="UP001219934"/>
    </source>
</evidence>
<feature type="coiled-coil region" evidence="1">
    <location>
        <begin position="115"/>
        <end position="184"/>
    </location>
</feature>
<dbReference type="Pfam" id="PF00856">
    <property type="entry name" value="SET"/>
    <property type="match status" value="1"/>
</dbReference>
<gene>
    <name evidence="3" type="ORF">JOQ06_022210</name>
</gene>
<dbReference type="GO" id="GO:0043516">
    <property type="term" value="P:regulation of DNA damage response, signal transduction by p53 class mediator"/>
    <property type="evidence" value="ECO:0007669"/>
    <property type="project" value="TreeGrafter"/>
</dbReference>
<proteinExistence type="predicted"/>
<dbReference type="InterPro" id="IPR051760">
    <property type="entry name" value="KMT5A"/>
</dbReference>
<evidence type="ECO:0000259" key="2">
    <source>
        <dbReference type="PROSITE" id="PS50280"/>
    </source>
</evidence>
<protein>
    <recommendedName>
        <fullName evidence="2">SET domain-containing protein</fullName>
    </recommendedName>
</protein>
<dbReference type="GO" id="GO:0006357">
    <property type="term" value="P:regulation of transcription by RNA polymerase II"/>
    <property type="evidence" value="ECO:0007669"/>
    <property type="project" value="TreeGrafter"/>
</dbReference>
<evidence type="ECO:0000256" key="1">
    <source>
        <dbReference type="SAM" id="Coils"/>
    </source>
</evidence>
<dbReference type="InterPro" id="IPR001214">
    <property type="entry name" value="SET_dom"/>
</dbReference>
<dbReference type="InterPro" id="IPR046341">
    <property type="entry name" value="SET_dom_sf"/>
</dbReference>
<dbReference type="GO" id="GO:0005634">
    <property type="term" value="C:nucleus"/>
    <property type="evidence" value="ECO:0007669"/>
    <property type="project" value="TreeGrafter"/>
</dbReference>
<dbReference type="PROSITE" id="PS50280">
    <property type="entry name" value="SET"/>
    <property type="match status" value="1"/>
</dbReference>
<organism evidence="3 4">
    <name type="scientific">Pogonophryne albipinna</name>
    <dbReference type="NCBI Taxonomy" id="1090488"/>
    <lineage>
        <taxon>Eukaryota</taxon>
        <taxon>Metazoa</taxon>
        <taxon>Chordata</taxon>
        <taxon>Craniata</taxon>
        <taxon>Vertebrata</taxon>
        <taxon>Euteleostomi</taxon>
        <taxon>Actinopterygii</taxon>
        <taxon>Neopterygii</taxon>
        <taxon>Teleostei</taxon>
        <taxon>Neoteleostei</taxon>
        <taxon>Acanthomorphata</taxon>
        <taxon>Eupercaria</taxon>
        <taxon>Perciformes</taxon>
        <taxon>Notothenioidei</taxon>
        <taxon>Pogonophryne</taxon>
    </lineage>
</organism>
<dbReference type="GO" id="GO:0042799">
    <property type="term" value="F:histone H4K20 methyltransferase activity"/>
    <property type="evidence" value="ECO:0007669"/>
    <property type="project" value="TreeGrafter"/>
</dbReference>
<dbReference type="SMART" id="SM00317">
    <property type="entry name" value="SET"/>
    <property type="match status" value="1"/>
</dbReference>
<accession>A0AAD6A5P5</accession>
<dbReference type="EMBL" id="JAPTMU010000420">
    <property type="protein sequence ID" value="KAJ4918728.1"/>
    <property type="molecule type" value="Genomic_DNA"/>
</dbReference>